<dbReference type="EMBL" id="BAABJM010000006">
    <property type="protein sequence ID" value="GAA5064882.1"/>
    <property type="molecule type" value="Genomic_DNA"/>
</dbReference>
<dbReference type="Gene3D" id="1.10.10.10">
    <property type="entry name" value="Winged helix-like DNA-binding domain superfamily/Winged helix DNA-binding domain"/>
    <property type="match status" value="1"/>
</dbReference>
<dbReference type="InterPro" id="IPR039422">
    <property type="entry name" value="MarR/SlyA-like"/>
</dbReference>
<dbReference type="Proteomes" id="UP001500603">
    <property type="component" value="Unassembled WGS sequence"/>
</dbReference>
<accession>A0ABP9KVX7</accession>
<proteinExistence type="predicted"/>
<organism evidence="2 3">
    <name type="scientific">Nocardia callitridis</name>
    <dbReference type="NCBI Taxonomy" id="648753"/>
    <lineage>
        <taxon>Bacteria</taxon>
        <taxon>Bacillati</taxon>
        <taxon>Actinomycetota</taxon>
        <taxon>Actinomycetes</taxon>
        <taxon>Mycobacteriales</taxon>
        <taxon>Nocardiaceae</taxon>
        <taxon>Nocardia</taxon>
    </lineage>
</organism>
<name>A0ABP9KVX7_9NOCA</name>
<feature type="domain" description="HTH marR-type" evidence="1">
    <location>
        <begin position="8"/>
        <end position="147"/>
    </location>
</feature>
<dbReference type="PROSITE" id="PS50995">
    <property type="entry name" value="HTH_MARR_2"/>
    <property type="match status" value="1"/>
</dbReference>
<dbReference type="InterPro" id="IPR036388">
    <property type="entry name" value="WH-like_DNA-bd_sf"/>
</dbReference>
<reference evidence="3" key="1">
    <citation type="journal article" date="2019" name="Int. J. Syst. Evol. Microbiol.">
        <title>The Global Catalogue of Microorganisms (GCM) 10K type strain sequencing project: providing services to taxonomists for standard genome sequencing and annotation.</title>
        <authorList>
            <consortium name="The Broad Institute Genomics Platform"/>
            <consortium name="The Broad Institute Genome Sequencing Center for Infectious Disease"/>
            <person name="Wu L."/>
            <person name="Ma J."/>
        </authorList>
    </citation>
    <scope>NUCLEOTIDE SEQUENCE [LARGE SCALE GENOMIC DNA]</scope>
    <source>
        <strain evidence="3">JCM 18298</strain>
    </source>
</reference>
<dbReference type="PANTHER" id="PTHR33164">
    <property type="entry name" value="TRANSCRIPTIONAL REGULATOR, MARR FAMILY"/>
    <property type="match status" value="1"/>
</dbReference>
<dbReference type="SMART" id="SM00347">
    <property type="entry name" value="HTH_MARR"/>
    <property type="match status" value="1"/>
</dbReference>
<dbReference type="PANTHER" id="PTHR33164:SF103">
    <property type="entry name" value="REGULATORY PROTEIN MARR"/>
    <property type="match status" value="1"/>
</dbReference>
<evidence type="ECO:0000259" key="1">
    <source>
        <dbReference type="PROSITE" id="PS50995"/>
    </source>
</evidence>
<evidence type="ECO:0000313" key="3">
    <source>
        <dbReference type="Proteomes" id="UP001500603"/>
    </source>
</evidence>
<protein>
    <submittedName>
        <fullName evidence="2">MarR family transcriptional regulator</fullName>
    </submittedName>
</protein>
<sequence length="151" mass="16638">MSTRPVVTDADAQHLAQTARALVWALRRFGEREAGLARLPQSELEVLRVVVRRPGITISEVARFLGLQSSNVSTTVRHLVDRGLLEKRSDPADGRACHLHETALAERNNQLIDDMWLRGIRGLLAEMPPEDAAQLVESADLLARLGTMAAD</sequence>
<keyword evidence="3" id="KW-1185">Reference proteome</keyword>
<dbReference type="InterPro" id="IPR000835">
    <property type="entry name" value="HTH_MarR-typ"/>
</dbReference>
<dbReference type="RefSeq" id="WP_345498519.1">
    <property type="nucleotide sequence ID" value="NZ_BAABJM010000006.1"/>
</dbReference>
<gene>
    <name evidence="2" type="ORF">GCM10023318_51290</name>
</gene>
<dbReference type="InterPro" id="IPR036390">
    <property type="entry name" value="WH_DNA-bd_sf"/>
</dbReference>
<comment type="caution">
    <text evidence="2">The sequence shown here is derived from an EMBL/GenBank/DDBJ whole genome shotgun (WGS) entry which is preliminary data.</text>
</comment>
<dbReference type="SUPFAM" id="SSF46785">
    <property type="entry name" value="Winged helix' DNA-binding domain"/>
    <property type="match status" value="1"/>
</dbReference>
<evidence type="ECO:0000313" key="2">
    <source>
        <dbReference type="EMBL" id="GAA5064882.1"/>
    </source>
</evidence>
<dbReference type="Pfam" id="PF12802">
    <property type="entry name" value="MarR_2"/>
    <property type="match status" value="1"/>
</dbReference>